<accession>A0A7Z7MVE5</accession>
<dbReference type="EC" id="3.1.21.3" evidence="3"/>
<evidence type="ECO:0000313" key="4">
    <source>
        <dbReference type="Proteomes" id="UP000242886"/>
    </source>
</evidence>
<dbReference type="Gene3D" id="3.90.1570.30">
    <property type="match status" value="1"/>
</dbReference>
<dbReference type="PANTHER" id="PTHR47396:SF1">
    <property type="entry name" value="ATP-DEPENDENT HELICASE IRC3-RELATED"/>
    <property type="match status" value="1"/>
</dbReference>
<name>A0A7Z7MVE5_9PROT</name>
<dbReference type="InterPro" id="IPR001650">
    <property type="entry name" value="Helicase_C-like"/>
</dbReference>
<dbReference type="SUPFAM" id="SSF52540">
    <property type="entry name" value="P-loop containing nucleoside triphosphate hydrolases"/>
    <property type="match status" value="2"/>
</dbReference>
<dbReference type="InterPro" id="IPR029464">
    <property type="entry name" value="HSDR_N"/>
</dbReference>
<dbReference type="GO" id="GO:0005524">
    <property type="term" value="F:ATP binding"/>
    <property type="evidence" value="ECO:0007669"/>
    <property type="project" value="InterPro"/>
</dbReference>
<dbReference type="GO" id="GO:0003677">
    <property type="term" value="F:DNA binding"/>
    <property type="evidence" value="ECO:0007669"/>
    <property type="project" value="InterPro"/>
</dbReference>
<keyword evidence="4" id="KW-1185">Reference proteome</keyword>
<dbReference type="SMART" id="SM00487">
    <property type="entry name" value="DEXDc"/>
    <property type="match status" value="1"/>
</dbReference>
<keyword evidence="3" id="KW-0378">Hydrolase</keyword>
<dbReference type="InterPro" id="IPR006935">
    <property type="entry name" value="Helicase/UvrB_N"/>
</dbReference>
<evidence type="ECO:0000259" key="1">
    <source>
        <dbReference type="PROSITE" id="PS51192"/>
    </source>
</evidence>
<proteinExistence type="predicted"/>
<dbReference type="InterPro" id="IPR050742">
    <property type="entry name" value="Helicase_Restrict-Modif_Enz"/>
</dbReference>
<feature type="domain" description="Helicase C-terminal" evidence="2">
    <location>
        <begin position="402"/>
        <end position="596"/>
    </location>
</feature>
<reference evidence="3" key="1">
    <citation type="submission" date="2017-03" db="EMBL/GenBank/DDBJ databases">
        <authorList>
            <consortium name="AG Boll"/>
        </authorList>
    </citation>
    <scope>NUCLEOTIDE SEQUENCE [LARGE SCALE GENOMIC DNA]</scope>
    <source>
        <strain evidence="3">Chol</strain>
    </source>
</reference>
<dbReference type="EMBL" id="LT837803">
    <property type="protein sequence ID" value="SMB27167.1"/>
    <property type="molecule type" value="Genomic_DNA"/>
</dbReference>
<dbReference type="InterPro" id="IPR014001">
    <property type="entry name" value="Helicase_ATP-bd"/>
</dbReference>
<dbReference type="PANTHER" id="PTHR47396">
    <property type="entry name" value="TYPE I RESTRICTION ENZYME ECOKI R PROTEIN"/>
    <property type="match status" value="1"/>
</dbReference>
<evidence type="ECO:0000259" key="2">
    <source>
        <dbReference type="PROSITE" id="PS51194"/>
    </source>
</evidence>
<organism evidence="3 4">
    <name type="scientific">Sterolibacterium denitrificans</name>
    <dbReference type="NCBI Taxonomy" id="157592"/>
    <lineage>
        <taxon>Bacteria</taxon>
        <taxon>Pseudomonadati</taxon>
        <taxon>Pseudomonadota</taxon>
        <taxon>Betaproteobacteria</taxon>
        <taxon>Nitrosomonadales</taxon>
        <taxon>Sterolibacteriaceae</taxon>
        <taxon>Sterolibacterium</taxon>
    </lineage>
</organism>
<dbReference type="CDD" id="cd18032">
    <property type="entry name" value="DEXHc_RE_I_III_res"/>
    <property type="match status" value="1"/>
</dbReference>
<protein>
    <submittedName>
        <fullName evidence="3">Type I site-specific deoxyribonuclease</fullName>
        <ecNumber evidence="3">3.1.21.3</ecNumber>
    </submittedName>
</protein>
<evidence type="ECO:0000313" key="3">
    <source>
        <dbReference type="EMBL" id="SMB27167.1"/>
    </source>
</evidence>
<dbReference type="GO" id="GO:0009035">
    <property type="term" value="F:type I site-specific deoxyribonuclease activity"/>
    <property type="evidence" value="ECO:0007669"/>
    <property type="project" value="UniProtKB-EC"/>
</dbReference>
<dbReference type="Pfam" id="PF04851">
    <property type="entry name" value="ResIII"/>
    <property type="match status" value="1"/>
</dbReference>
<dbReference type="InterPro" id="IPR027417">
    <property type="entry name" value="P-loop_NTPase"/>
</dbReference>
<sequence>MNKNEAFSRVIIDAQLAALGWSIQDPNSVRYEVVLDDGTRADYVLRDRTGRAMAVIEAKRFSVNPGDAPEQGKHYAKLLGVPYVFLANGAETRFWEWETEAFPRPVKTFFKQDDLERRFATRQVRRNPLDVAIDARIAGRDYQQDCIQAVCQEIQQGRRKLLIEMATGTGKTRTAAALIKRLFEANLITRVLFLVDRIPLAKQTEDAFAEHLTDYPCYVLRAGRRFQDEKRITITTLQSMVNLYADYSPGYFDLVISDECHRSIYGQWSGVLKHFDGVQIGLTATPCVAGETGNPMDGGDDEDRAFIRDTLRFFEVERPTYTYKLKDAIRDGWLAPYQIYQAKTVKTAAEGGFEVKRAELDWTAMNAETRAEFEQLFKDADPVIIDPSALERRFTIPERNRAIVREFRQVLEQGFTDNKGILRKPLIGKTIVFAVSKRHAETLAQLFDAEFADQKPSPDIRYADYVVSGQGPDDTLDGMTKIRRFKKEPFPQILVSVNMLDTGFDCPEVCNLVFARFTRSVILYQQMRGRGTRKTREKPIFTMFDFVGVCDYHGDSDDYGDGGVVIAKQKKKQYEPRRLLSLDIDDHIDPTTREWITVDEDGNMIFPEAHEQQAAALGAKFEAWLLGQEGLTHEQERWLRTVGSQIKANAGSWEEFTAGHLAFHPFTLMGGLPQAIRVFGGDDALNDLLAGLNAAVFGDKVGAGGTANDQPDSPYPPH</sequence>
<gene>
    <name evidence="3" type="ORF">SDENCHOL_20312</name>
</gene>
<dbReference type="Pfam" id="PF13588">
    <property type="entry name" value="HSDR_N_2"/>
    <property type="match status" value="1"/>
</dbReference>
<dbReference type="PROSITE" id="PS51194">
    <property type="entry name" value="HELICASE_CTER"/>
    <property type="match status" value="1"/>
</dbReference>
<dbReference type="Pfam" id="PF00271">
    <property type="entry name" value="Helicase_C"/>
    <property type="match status" value="1"/>
</dbReference>
<dbReference type="PROSITE" id="PS51192">
    <property type="entry name" value="HELICASE_ATP_BIND_1"/>
    <property type="match status" value="1"/>
</dbReference>
<dbReference type="RefSeq" id="WP_154716828.1">
    <property type="nucleotide sequence ID" value="NZ_LT837803.1"/>
</dbReference>
<dbReference type="GO" id="GO:0005829">
    <property type="term" value="C:cytosol"/>
    <property type="evidence" value="ECO:0007669"/>
    <property type="project" value="TreeGrafter"/>
</dbReference>
<dbReference type="CDD" id="cd18799">
    <property type="entry name" value="SF2_C_EcoAI-like"/>
    <property type="match status" value="1"/>
</dbReference>
<dbReference type="Proteomes" id="UP000242886">
    <property type="component" value="Chromosome SDENCHOL"/>
</dbReference>
<feature type="domain" description="Helicase ATP-binding" evidence="1">
    <location>
        <begin position="152"/>
        <end position="286"/>
    </location>
</feature>
<dbReference type="AlphaFoldDB" id="A0A7Z7MVE5"/>
<dbReference type="REBASE" id="228842">
    <property type="entry name" value="SdeCho1ORF20313P"/>
</dbReference>
<dbReference type="Gene3D" id="3.40.50.300">
    <property type="entry name" value="P-loop containing nucleotide triphosphate hydrolases"/>
    <property type="match status" value="2"/>
</dbReference>